<dbReference type="InterPro" id="IPR010327">
    <property type="entry name" value="FldB/FldC_alpha/beta"/>
</dbReference>
<dbReference type="PANTHER" id="PTHR32329:SF2">
    <property type="entry name" value="BIFUNCTIONAL PROTEIN [INCLUDES 2-HYDROXYACYL-COA DEHYDRATASE (N-TER) AND ITS ACTIVATOR DOMAIN (C_TERM)"/>
    <property type="match status" value="1"/>
</dbReference>
<keyword evidence="1" id="KW-0418">Kinase</keyword>
<dbReference type="GO" id="GO:0016301">
    <property type="term" value="F:kinase activity"/>
    <property type="evidence" value="ECO:0007669"/>
    <property type="project" value="UniProtKB-KW"/>
</dbReference>
<dbReference type="InterPro" id="IPR051805">
    <property type="entry name" value="Dehydratase_Activator_Redct"/>
</dbReference>
<organism evidence="1 2">
    <name type="scientific">Peptoniphilus olsenii</name>
    <dbReference type="NCBI Taxonomy" id="411570"/>
    <lineage>
        <taxon>Bacteria</taxon>
        <taxon>Bacillati</taxon>
        <taxon>Bacillota</taxon>
        <taxon>Tissierellia</taxon>
        <taxon>Tissierellales</taxon>
        <taxon>Peptoniphilaceae</taxon>
        <taxon>Peptoniphilus</taxon>
    </lineage>
</organism>
<dbReference type="Proteomes" id="UP001549162">
    <property type="component" value="Unassembled WGS sequence"/>
</dbReference>
<accession>A0ABV2JEY0</accession>
<dbReference type="Pfam" id="PF06050">
    <property type="entry name" value="HGD-D"/>
    <property type="match status" value="1"/>
</dbReference>
<evidence type="ECO:0000313" key="1">
    <source>
        <dbReference type="EMBL" id="MET3618349.1"/>
    </source>
</evidence>
<sequence>MGKLVTFPQLGNYNIPIEIVFEEGMGVSYLRPPEMTNKTLEIGTKYSPDSVCAPFKFMLGNYIEAIEKGANILVSVGGLCRLGYYGELHEQIIKDLGYDVTFVNFAQSRLSKPSSWYDKFKTLNPDMSLVRIGEIIPVFLRMIEYLDVIDDYMRKNAGFEINEHSFENLYKNYLNEMKNIRTIRELKKFQKYYIKEFKKIPLDKPQNPLRVAVVGEYYTIMEPFSNHFIEKWLATNGIEVDRWMNLTNTIIDRPEKEVKKHIKNYAKYDMGATSMYTIDRALKCAKKKYDGIIHIKSAGCMPEIDSMAVLQNISKDYKIPILYISFDSQTSDVGINTRLEAFYDMIMMRKEKIV</sequence>
<reference evidence="1 2" key="1">
    <citation type="submission" date="2024-06" db="EMBL/GenBank/DDBJ databases">
        <title>Genomic Encyclopedia of Type Strains, Phase IV (KMG-IV): sequencing the most valuable type-strain genomes for metagenomic binning, comparative biology and taxonomic classification.</title>
        <authorList>
            <person name="Goeker M."/>
        </authorList>
    </citation>
    <scope>NUCLEOTIDE SEQUENCE [LARGE SCALE GENOMIC DNA]</scope>
    <source>
        <strain evidence="1 2">DSM 21460</strain>
    </source>
</reference>
<keyword evidence="1" id="KW-0808">Transferase</keyword>
<protein>
    <submittedName>
        <fullName evidence="1">Nucleotide-binding protein (Sugar kinase/HSP70/actin superfamily)</fullName>
    </submittedName>
</protein>
<dbReference type="Gene3D" id="3.40.50.11900">
    <property type="match status" value="1"/>
</dbReference>
<name>A0ABV2JEY0_9FIRM</name>
<keyword evidence="2" id="KW-1185">Reference proteome</keyword>
<dbReference type="PANTHER" id="PTHR32329">
    <property type="entry name" value="BIFUNCTIONAL PROTEIN [INCLUDES 2-HYDROXYACYL-COA DEHYDRATASE (N-TER) AND ITS ACTIVATOR DOMAIN (C_TERM)-RELATED"/>
    <property type="match status" value="1"/>
</dbReference>
<proteinExistence type="predicted"/>
<dbReference type="EMBL" id="JBEPMA010000022">
    <property type="protein sequence ID" value="MET3618349.1"/>
    <property type="molecule type" value="Genomic_DNA"/>
</dbReference>
<gene>
    <name evidence="1" type="ORF">ABID14_001988</name>
</gene>
<evidence type="ECO:0000313" key="2">
    <source>
        <dbReference type="Proteomes" id="UP001549162"/>
    </source>
</evidence>
<comment type="caution">
    <text evidence="1">The sequence shown here is derived from an EMBL/GenBank/DDBJ whole genome shotgun (WGS) entry which is preliminary data.</text>
</comment>
<dbReference type="RefSeq" id="WP_354369542.1">
    <property type="nucleotide sequence ID" value="NZ_JBEPMA010000022.1"/>
</dbReference>